<dbReference type="AlphaFoldDB" id="A0A4Y2NGB0"/>
<organism evidence="2 3">
    <name type="scientific">Araneus ventricosus</name>
    <name type="common">Orbweaver spider</name>
    <name type="synonym">Epeira ventricosa</name>
    <dbReference type="NCBI Taxonomy" id="182803"/>
    <lineage>
        <taxon>Eukaryota</taxon>
        <taxon>Metazoa</taxon>
        <taxon>Ecdysozoa</taxon>
        <taxon>Arthropoda</taxon>
        <taxon>Chelicerata</taxon>
        <taxon>Arachnida</taxon>
        <taxon>Araneae</taxon>
        <taxon>Araneomorphae</taxon>
        <taxon>Entelegynae</taxon>
        <taxon>Araneoidea</taxon>
        <taxon>Araneidae</taxon>
        <taxon>Araneus</taxon>
    </lineage>
</organism>
<dbReference type="Proteomes" id="UP000499080">
    <property type="component" value="Unassembled WGS sequence"/>
</dbReference>
<gene>
    <name evidence="2" type="ORF">AVEN_20768_1</name>
</gene>
<proteinExistence type="predicted"/>
<dbReference type="EMBL" id="BGPR01008905">
    <property type="protein sequence ID" value="GBN36806.1"/>
    <property type="molecule type" value="Genomic_DNA"/>
</dbReference>
<feature type="region of interest" description="Disordered" evidence="1">
    <location>
        <begin position="1"/>
        <end position="24"/>
    </location>
</feature>
<name>A0A4Y2NGB0_ARAVE</name>
<accession>A0A4Y2NGB0</accession>
<evidence type="ECO:0000313" key="3">
    <source>
        <dbReference type="Proteomes" id="UP000499080"/>
    </source>
</evidence>
<protein>
    <submittedName>
        <fullName evidence="2">Uncharacterized protein</fullName>
    </submittedName>
</protein>
<keyword evidence="3" id="KW-1185">Reference proteome</keyword>
<evidence type="ECO:0000313" key="2">
    <source>
        <dbReference type="EMBL" id="GBN36806.1"/>
    </source>
</evidence>
<feature type="compositionally biased region" description="Basic and acidic residues" evidence="1">
    <location>
        <begin position="1"/>
        <end position="13"/>
    </location>
</feature>
<comment type="caution">
    <text evidence="2">The sequence shown here is derived from an EMBL/GenBank/DDBJ whole genome shotgun (WGS) entry which is preliminary data.</text>
</comment>
<sequence>MEAESVRRKSEKEHDEEDESGRKFQAKDLSDSFWQRNKVSLEAKNSTVKRFAKFERINQDVVRYSCEMHDKQNLLKLLGCDYVPLVTTTQEN</sequence>
<reference evidence="2 3" key="1">
    <citation type="journal article" date="2019" name="Sci. Rep.">
        <title>Orb-weaving spider Araneus ventricosus genome elucidates the spidroin gene catalogue.</title>
        <authorList>
            <person name="Kono N."/>
            <person name="Nakamura H."/>
            <person name="Ohtoshi R."/>
            <person name="Moran D.A.P."/>
            <person name="Shinohara A."/>
            <person name="Yoshida Y."/>
            <person name="Fujiwara M."/>
            <person name="Mori M."/>
            <person name="Tomita M."/>
            <person name="Arakawa K."/>
        </authorList>
    </citation>
    <scope>NUCLEOTIDE SEQUENCE [LARGE SCALE GENOMIC DNA]</scope>
</reference>
<evidence type="ECO:0000256" key="1">
    <source>
        <dbReference type="SAM" id="MobiDB-lite"/>
    </source>
</evidence>